<keyword evidence="3" id="KW-1185">Reference proteome</keyword>
<sequence length="204" mass="23013">MKKILLLFLLLLLPLAVAQEIKIVEFKVDGTMKITVDDVGNAKVNEVWKFTPNLYLQMKQTYPTTYMLKREFENKRSDTEYKNMKIEWDDSNNQIKASYVMLGAAVNKGSYWELNLGEGDLTLSTQNENTIVLTGVQPLFGGQGRLVETITVVLPKDARNVRFENGAIKYELPYKESGKNPIFLGLAVIALIGLVLLNVPLKRG</sequence>
<keyword evidence="1" id="KW-1133">Transmembrane helix</keyword>
<dbReference type="eggNOG" id="arCOG10286">
    <property type="taxonomic scope" value="Archaea"/>
</dbReference>
<protein>
    <submittedName>
        <fullName evidence="2">Uncharacterized protein</fullName>
    </submittedName>
</protein>
<dbReference type="KEGG" id="tba:TERMP_01577"/>
<accession>F0LIV0</accession>
<organism evidence="2 3">
    <name type="scientific">Thermococcus barophilus (strain DSM 11836 / MP)</name>
    <dbReference type="NCBI Taxonomy" id="391623"/>
    <lineage>
        <taxon>Archaea</taxon>
        <taxon>Methanobacteriati</taxon>
        <taxon>Methanobacteriota</taxon>
        <taxon>Thermococci</taxon>
        <taxon>Thermococcales</taxon>
        <taxon>Thermococcaceae</taxon>
        <taxon>Thermococcus</taxon>
    </lineage>
</organism>
<name>F0LIV0_THEBM</name>
<reference evidence="2 3" key="1">
    <citation type="journal article" date="2011" name="J. Bacteriol.">
        <title>Complete genome sequence of the hyperthermophilic, piezophilic, heterotrophic, and carboxydotrophic archaeon Thermococcus barophilus MP.</title>
        <authorList>
            <person name="Vannier P."/>
            <person name="Marteinsson V.T."/>
            <person name="Fridjonsson O.H."/>
            <person name="Oger P."/>
            <person name="Jebbar M."/>
        </authorList>
    </citation>
    <scope>NUCLEOTIDE SEQUENCE [LARGE SCALE GENOMIC DNA]</scope>
    <source>
        <strain evidence="3">DSM 11836 / MP</strain>
    </source>
</reference>
<dbReference type="PATRIC" id="fig|391623.17.peg.1577"/>
<dbReference type="Proteomes" id="UP000007478">
    <property type="component" value="Chromosome"/>
</dbReference>
<feature type="transmembrane region" description="Helical" evidence="1">
    <location>
        <begin position="182"/>
        <end position="201"/>
    </location>
</feature>
<dbReference type="EMBL" id="CP002372">
    <property type="protein sequence ID" value="ADT84552.1"/>
    <property type="molecule type" value="Genomic_DNA"/>
</dbReference>
<evidence type="ECO:0000313" key="2">
    <source>
        <dbReference type="EMBL" id="ADT84552.1"/>
    </source>
</evidence>
<dbReference type="AlphaFoldDB" id="F0LIV0"/>
<evidence type="ECO:0000313" key="3">
    <source>
        <dbReference type="Proteomes" id="UP000007478"/>
    </source>
</evidence>
<proteinExistence type="predicted"/>
<keyword evidence="1" id="KW-0472">Membrane</keyword>
<evidence type="ECO:0000256" key="1">
    <source>
        <dbReference type="SAM" id="Phobius"/>
    </source>
</evidence>
<gene>
    <name evidence="2" type="ordered locus">TERMP_01577</name>
</gene>
<keyword evidence="1" id="KW-0812">Transmembrane</keyword>
<dbReference type="HOGENOM" id="CLU_1329532_0_0_2"/>